<keyword evidence="2" id="KW-1185">Reference proteome</keyword>
<dbReference type="OrthoDB" id="198115at2"/>
<dbReference type="Pfam" id="PF13671">
    <property type="entry name" value="AAA_33"/>
    <property type="match status" value="1"/>
</dbReference>
<evidence type="ECO:0000313" key="1">
    <source>
        <dbReference type="EMBL" id="NBC71741.1"/>
    </source>
</evidence>
<dbReference type="EMBL" id="JAAAMU010000013">
    <property type="protein sequence ID" value="NBC71741.1"/>
    <property type="molecule type" value="Genomic_DNA"/>
</dbReference>
<accession>A0A7X4YSI6</accession>
<dbReference type="Gene3D" id="3.40.50.300">
    <property type="entry name" value="P-loop containing nucleotide triphosphate hydrolases"/>
    <property type="match status" value="1"/>
</dbReference>
<protein>
    <submittedName>
        <fullName evidence="1">AAA family ATPase</fullName>
    </submittedName>
</protein>
<reference evidence="1 2" key="1">
    <citation type="submission" date="2020-01" db="EMBL/GenBank/DDBJ databases">
        <title>Paenibacillus soybeanensis sp. nov. isolated from the nodules of soybean (Glycine max(L.) Merr).</title>
        <authorList>
            <person name="Wang H."/>
        </authorList>
    </citation>
    <scope>NUCLEOTIDE SEQUENCE [LARGE SCALE GENOMIC DNA]</scope>
    <source>
        <strain evidence="1 2">DSM 23054</strain>
    </source>
</reference>
<organism evidence="1 2">
    <name type="scientific">Paenibacillus sacheonensis</name>
    <dbReference type="NCBI Taxonomy" id="742054"/>
    <lineage>
        <taxon>Bacteria</taxon>
        <taxon>Bacillati</taxon>
        <taxon>Bacillota</taxon>
        <taxon>Bacilli</taxon>
        <taxon>Bacillales</taxon>
        <taxon>Paenibacillaceae</taxon>
        <taxon>Paenibacillus</taxon>
    </lineage>
</organism>
<dbReference type="SUPFAM" id="SSF52540">
    <property type="entry name" value="P-loop containing nucleoside triphosphate hydrolases"/>
    <property type="match status" value="1"/>
</dbReference>
<dbReference type="Proteomes" id="UP000558113">
    <property type="component" value="Unassembled WGS sequence"/>
</dbReference>
<dbReference type="RefSeq" id="WP_161702005.1">
    <property type="nucleotide sequence ID" value="NZ_JAAAMU010000013.1"/>
</dbReference>
<gene>
    <name evidence="1" type="ORF">GT003_22315</name>
</gene>
<proteinExistence type="predicted"/>
<sequence length="195" mass="22113">MRKLIFFIGPAGAGKTTLAEAWIRRHGGAYLDMDTLLRPAAQALMTLAGRDPEDRDSPFYKQHCRDLGYRITMDAALQQLALDRDAVAVGPFTRETETADWLETELARIGASTADVLVKAVYVYLPDEDDYLARIHGRASSLDAWKLQNWPQFRHSLRHRNIAWPLPPESVLRFDNSGPYTDGKLAELERFILRS</sequence>
<evidence type="ECO:0000313" key="2">
    <source>
        <dbReference type="Proteomes" id="UP000558113"/>
    </source>
</evidence>
<dbReference type="AlphaFoldDB" id="A0A7X4YSI6"/>
<comment type="caution">
    <text evidence="1">The sequence shown here is derived from an EMBL/GenBank/DDBJ whole genome shotgun (WGS) entry which is preliminary data.</text>
</comment>
<name>A0A7X4YSI6_9BACL</name>
<dbReference type="InterPro" id="IPR027417">
    <property type="entry name" value="P-loop_NTPase"/>
</dbReference>